<dbReference type="NCBIfam" id="TIGR04183">
    <property type="entry name" value="Por_Secre_tail"/>
    <property type="match status" value="1"/>
</dbReference>
<dbReference type="PROSITE" id="PS51841">
    <property type="entry name" value="LTD"/>
    <property type="match status" value="1"/>
</dbReference>
<reference evidence="3 4" key="1">
    <citation type="submission" date="2024-09" db="EMBL/GenBank/DDBJ databases">
        <authorList>
            <person name="D'Angelo T."/>
        </authorList>
    </citation>
    <scope>NUCLEOTIDE SEQUENCE [LARGE SCALE GENOMIC DNA]</scope>
    <source>
        <strain evidence="3">SAG AM-311-F02</strain>
    </source>
</reference>
<dbReference type="EMBL" id="JBHPEI010000021">
    <property type="protein sequence ID" value="MFC1799671.1"/>
    <property type="molecule type" value="Genomic_DNA"/>
</dbReference>
<dbReference type="Proteomes" id="UP001594288">
    <property type="component" value="Unassembled WGS sequence"/>
</dbReference>
<dbReference type="InterPro" id="IPR026444">
    <property type="entry name" value="Secre_tail"/>
</dbReference>
<feature type="chain" id="PRO_5047341699" evidence="1">
    <location>
        <begin position="24"/>
        <end position="972"/>
    </location>
</feature>
<dbReference type="Gene3D" id="2.60.40.4070">
    <property type="match status" value="1"/>
</dbReference>
<dbReference type="Gene3D" id="2.60.40.1260">
    <property type="entry name" value="Lamin Tail domain"/>
    <property type="match status" value="1"/>
</dbReference>
<dbReference type="CDD" id="cd04486">
    <property type="entry name" value="YhcR_OBF_like"/>
    <property type="match status" value="1"/>
</dbReference>
<dbReference type="InterPro" id="IPR036415">
    <property type="entry name" value="Lamin_tail_dom_sf"/>
</dbReference>
<evidence type="ECO:0000259" key="2">
    <source>
        <dbReference type="PROSITE" id="PS51841"/>
    </source>
</evidence>
<keyword evidence="1" id="KW-0732">Signal</keyword>
<keyword evidence="4" id="KW-1185">Reference proteome</keyword>
<dbReference type="SUPFAM" id="SSF74853">
    <property type="entry name" value="Lamin A/C globular tail domain"/>
    <property type="match status" value="1"/>
</dbReference>
<dbReference type="PANTHER" id="PTHR42834:SF1">
    <property type="entry name" value="ENDONUCLEASE_EXONUCLEASE_PHOSPHATASE FAMILY PROTEIN (AFU_ORTHOLOGUE AFUA_3G09210)"/>
    <property type="match status" value="1"/>
</dbReference>
<sequence>MYRSAAIGICIASILLISGVAMAAIPGDVVINEIYPNAPTLYDGSEFIEIYNTTGSSIDIGGWVLASSEFDETCAGDKHYAFPAGTMIPAFGYIVVARDASNSYDEGFTDPAQFPDVTLDFEMVDPSNPIYEYDDPSVPNMVLDPGDSSGYDDQIRLIPGQGDYGVDYGDDWDRYEILNLYDDGAIKIDHVEYRYSYVPSDLCLGEGTSDNDAFPSYPDEGLSLGRLDTSVDTDNCANDLIWQAPTPRQQNVNGVPPDAFGLEYSPCVPTSSDPVTISCYVKEVEDGIKEVKCIYRHSIDPPGWAHTAWDTLDMVQDMVEDSLYTLDIAAMADQTQGLFYVWVSDTLDVSRVYPADARSNPYRYSVGLTDISAIQEVDIGDDSSYVAGHAKNITGVVTASRGTYFDNMFTVQQGSGDWSGIHVYDPSYSLPAAVGDSVILTGRVQEYYNLTEIYLFATDCYTEVSTGNAVYETLLPTGDMNTGALHPETYEGMLVRADNVTVTNGDLGNGQWEINDGSGPCIVDDVAYYAYQPQLGHTIESVWGIFDYAYSEYKIQPRSDDDIVGALSLSLVRYFPQVPTTSDIITVSGVVRHGNPLVSAYLYYSTDGGASFDSTLMATSDDSLYTADMGPFVPDLAIVDYYVEVIDSADFQARKPDVGTYDLRIGALTIYQVQSTFGAGDSSIYAGEPVNVSGVVTAAPGEYSDYNYFIQMPYSGGGNPEYTGVKVYDRTGSIDLYRGDSVTVSGDVWEYYFETEIAMFYTDAITIHSRANPVPESHPVTTASIDVSEEWEGVLVWAADAVVTDEDLGFGEWMISNGAAADTCRVGDAAPYIYNPQLDDSVSVRGVVSYTYGRYLLQPRDDCDICQPIGAGIDNDDDARPTKLMMSVAPNPIRGGGVVRFGMPVSGQVGLKVYNVEGELVTTLIDERMDAGKHQIDWNATNTRGNRVMSGIYFFKLETGKGSVINKVVVSR</sequence>
<dbReference type="Pfam" id="PF00932">
    <property type="entry name" value="LTD"/>
    <property type="match status" value="1"/>
</dbReference>
<evidence type="ECO:0000256" key="1">
    <source>
        <dbReference type="SAM" id="SignalP"/>
    </source>
</evidence>
<comment type="caution">
    <text evidence="3">The sequence shown here is derived from an EMBL/GenBank/DDBJ whole genome shotgun (WGS) entry which is preliminary data.</text>
</comment>
<evidence type="ECO:0000313" key="3">
    <source>
        <dbReference type="EMBL" id="MFC1799671.1"/>
    </source>
</evidence>
<feature type="signal peptide" evidence="1">
    <location>
        <begin position="1"/>
        <end position="23"/>
    </location>
</feature>
<dbReference type="PANTHER" id="PTHR42834">
    <property type="entry name" value="ENDONUCLEASE/EXONUCLEASE/PHOSPHATASE FAMILY PROTEIN (AFU_ORTHOLOGUE AFUA_3G09210)"/>
    <property type="match status" value="1"/>
</dbReference>
<dbReference type="Pfam" id="PF13860">
    <property type="entry name" value="FlgD_ig"/>
    <property type="match status" value="1"/>
</dbReference>
<dbReference type="InterPro" id="IPR025965">
    <property type="entry name" value="FlgD/Vpr_Ig-like"/>
</dbReference>
<proteinExistence type="predicted"/>
<organism evidence="3 4">
    <name type="scientific">Eiseniibacteriota bacterium</name>
    <dbReference type="NCBI Taxonomy" id="2212470"/>
    <lineage>
        <taxon>Bacteria</taxon>
        <taxon>Candidatus Eiseniibacteriota</taxon>
    </lineage>
</organism>
<name>A0ABV6YNP3_UNCEI</name>
<feature type="domain" description="LTD" evidence="2">
    <location>
        <begin position="17"/>
        <end position="199"/>
    </location>
</feature>
<evidence type="ECO:0000313" key="4">
    <source>
        <dbReference type="Proteomes" id="UP001594288"/>
    </source>
</evidence>
<dbReference type="InterPro" id="IPR001322">
    <property type="entry name" value="Lamin_tail_dom"/>
</dbReference>
<gene>
    <name evidence="3" type="ORF">ACFL2Z_02010</name>
</gene>
<accession>A0ABV6YNP3</accession>
<protein>
    <submittedName>
        <fullName evidence="3">Lamin tail domain-containing protein</fullName>
    </submittedName>
</protein>